<evidence type="ECO:0000313" key="2">
    <source>
        <dbReference type="Proteomes" id="UP000030403"/>
    </source>
</evidence>
<dbReference type="PANTHER" id="PTHR40084:SF1">
    <property type="entry name" value="PHOSPHOTRANSFERASE"/>
    <property type="match status" value="1"/>
</dbReference>
<dbReference type="AlphaFoldDB" id="A0A0A5HHQ1"/>
<protein>
    <recommendedName>
        <fullName evidence="3">TIGR00375 family protein</fullName>
    </recommendedName>
</protein>
<dbReference type="SUPFAM" id="SSF89550">
    <property type="entry name" value="PHP domain-like"/>
    <property type="match status" value="1"/>
</dbReference>
<dbReference type="InterPro" id="IPR010994">
    <property type="entry name" value="RuvA_2-like"/>
</dbReference>
<name>A0A0A5HHQ1_9BACI</name>
<dbReference type="RefSeq" id="WP_027446032.1">
    <property type="nucleotide sequence ID" value="NZ_AULJ01000020.1"/>
</dbReference>
<reference evidence="1 2" key="1">
    <citation type="submission" date="2013-08" db="EMBL/GenBank/DDBJ databases">
        <authorList>
            <person name="Huang J."/>
            <person name="Wang G."/>
        </authorList>
    </citation>
    <scope>NUCLEOTIDE SEQUENCE [LARGE SCALE GENOMIC DNA]</scope>
    <source>
        <strain evidence="1 2">BH030004</strain>
    </source>
</reference>
<dbReference type="PANTHER" id="PTHR40084">
    <property type="entry name" value="PHOSPHOHYDROLASE, PHP FAMILY"/>
    <property type="match status" value="1"/>
</dbReference>
<evidence type="ECO:0000313" key="1">
    <source>
        <dbReference type="EMBL" id="KGX83187.1"/>
    </source>
</evidence>
<dbReference type="OrthoDB" id="9810135at2"/>
<dbReference type="Proteomes" id="UP000030403">
    <property type="component" value="Unassembled WGS sequence"/>
</dbReference>
<proteinExistence type="predicted"/>
<gene>
    <name evidence="1" type="ORF">N783_05800</name>
</gene>
<comment type="caution">
    <text evidence="1">The sequence shown here is derived from an EMBL/GenBank/DDBJ whole genome shotgun (WGS) entry which is preliminary data.</text>
</comment>
<accession>A0A0A5HHQ1</accession>
<dbReference type="Gene3D" id="1.10.150.20">
    <property type="entry name" value="5' to 3' exonuclease, C-terminal subdomain"/>
    <property type="match status" value="1"/>
</dbReference>
<dbReference type="EMBL" id="AVPF01000138">
    <property type="protein sequence ID" value="KGX83187.1"/>
    <property type="molecule type" value="Genomic_DNA"/>
</dbReference>
<dbReference type="CDD" id="cd19067">
    <property type="entry name" value="PfuEndoQ-like"/>
    <property type="match status" value="1"/>
</dbReference>
<dbReference type="STRING" id="1385511.GCA_000425225_02019"/>
<evidence type="ECO:0008006" key="3">
    <source>
        <dbReference type="Google" id="ProtNLM"/>
    </source>
</evidence>
<dbReference type="SUPFAM" id="SSF47781">
    <property type="entry name" value="RuvA domain 2-like"/>
    <property type="match status" value="1"/>
</dbReference>
<dbReference type="InterPro" id="IPR016195">
    <property type="entry name" value="Pol/histidinol_Pase-like"/>
</dbReference>
<dbReference type="eggNOG" id="COG1379">
    <property type="taxonomic scope" value="Bacteria"/>
</dbReference>
<keyword evidence="2" id="KW-1185">Reference proteome</keyword>
<dbReference type="Gene3D" id="3.20.20.140">
    <property type="entry name" value="Metal-dependent hydrolases"/>
    <property type="match status" value="1"/>
</dbReference>
<organism evidence="1 2">
    <name type="scientific">Pontibacillus marinus BH030004 = DSM 16465</name>
    <dbReference type="NCBI Taxonomy" id="1385511"/>
    <lineage>
        <taxon>Bacteria</taxon>
        <taxon>Bacillati</taxon>
        <taxon>Bacillota</taxon>
        <taxon>Bacilli</taxon>
        <taxon>Bacillales</taxon>
        <taxon>Bacillaceae</taxon>
        <taxon>Pontibacillus</taxon>
    </lineage>
</organism>
<sequence length="385" mass="43305">METYYMDLHIHIGRTMHGDPVKITASEQLTLTNIVEEAAYRKGLHMIGVIDGQVPAVQSEVIQLIERGQADELQDGGIQYGPLTLLLGSEIEVYDEHCQGPIHVLCYFPYMETMQQFTVWLSERMKNINLSSQRYYGSAIELQQKVRELGGIFIPAHMFTPFKSLYGKGVKQSLEEVFNPELIDAVELGLSADSQMADSLSQLHDFTFLSNSDAHSIPKIAREYQSVQLQAPTFEELRLALQKKDGRGVLANYGMNPLLGKYHQTVCAECLSEKEFNQECPKCGSIKSVRGVADRIDELSDFEGTREGRPPYVYQIPLEYIPKLGPKTLEKLLDVFVTEMSILHDATLEELREVVPKQLAERIVMNRKGELSIEAGGGGRYGRVT</sequence>